<keyword evidence="5" id="KW-1185">Reference proteome</keyword>
<dbReference type="EMBL" id="NILF01000042">
    <property type="protein sequence ID" value="TWL37654.1"/>
    <property type="molecule type" value="Genomic_DNA"/>
</dbReference>
<evidence type="ECO:0000313" key="4">
    <source>
        <dbReference type="Proteomes" id="UP000185604"/>
    </source>
</evidence>
<evidence type="ECO:0000313" key="3">
    <source>
        <dbReference type="EMBL" id="TWL37654.1"/>
    </source>
</evidence>
<dbReference type="GeneID" id="56670890"/>
<gene>
    <name evidence="2" type="ORF">B4121_1701</name>
    <name evidence="3" type="ORF">CHCC15381_2261</name>
</gene>
<sequence length="38" mass="3996">MKKLFIVAAIAAVVCSGWFAAETHSPSGDMQIAEKMVG</sequence>
<dbReference type="Proteomes" id="UP000429980">
    <property type="component" value="Unassembled WGS sequence"/>
</dbReference>
<reference evidence="2 4" key="1">
    <citation type="journal article" date="2016" name="Front. Microbiol.">
        <title>High-Level Heat Resistance of Spores of Bacillus amyloliquefaciens and Bacillus licheniformis Results from the Presence of a spoVA Operon in a Tn1546 Transposon.</title>
        <authorList>
            <person name="Berendsen E.M."/>
            <person name="Koning R.A."/>
            <person name="Boekhorst J."/>
            <person name="de Jong A."/>
            <person name="Kuipers O.P."/>
            <person name="Wells-Bennik M.H."/>
        </authorList>
    </citation>
    <scope>NUCLEOTIDE SEQUENCE [LARGE SCALE GENOMIC DNA]</scope>
    <source>
        <strain evidence="2 4">B4121</strain>
    </source>
</reference>
<feature type="chain" id="PRO_5044633661" description="Phosphatase" evidence="1">
    <location>
        <begin position="21"/>
        <end position="38"/>
    </location>
</feature>
<evidence type="ECO:0008006" key="6">
    <source>
        <dbReference type="Google" id="ProtNLM"/>
    </source>
</evidence>
<organism evidence="2 4">
    <name type="scientific">Bacillus paralicheniformis</name>
    <dbReference type="NCBI Taxonomy" id="1648923"/>
    <lineage>
        <taxon>Bacteria</taxon>
        <taxon>Bacillati</taxon>
        <taxon>Bacillota</taxon>
        <taxon>Bacilli</taxon>
        <taxon>Bacillales</taxon>
        <taxon>Bacillaceae</taxon>
        <taxon>Bacillus</taxon>
    </lineage>
</organism>
<feature type="signal peptide" evidence="1">
    <location>
        <begin position="1"/>
        <end position="20"/>
    </location>
</feature>
<evidence type="ECO:0000313" key="5">
    <source>
        <dbReference type="Proteomes" id="UP000429980"/>
    </source>
</evidence>
<dbReference type="RefSeq" id="WP_020450851.1">
    <property type="nucleotide sequence ID" value="NZ_AP023088.1"/>
</dbReference>
<proteinExistence type="predicted"/>
<dbReference type="EMBL" id="LKPO01000009">
    <property type="protein sequence ID" value="OLF94871.1"/>
    <property type="molecule type" value="Genomic_DNA"/>
</dbReference>
<evidence type="ECO:0000256" key="1">
    <source>
        <dbReference type="SAM" id="SignalP"/>
    </source>
</evidence>
<keyword evidence="1" id="KW-0732">Signal</keyword>
<reference evidence="3 5" key="2">
    <citation type="submission" date="2019-06" db="EMBL/GenBank/DDBJ databases">
        <title>Genome sequence analysis of &gt;100 Bacillus licheniformis strains suggests intrinsic resistance to this species.</title>
        <authorList>
            <person name="Wels M."/>
            <person name="Siezen R.J."/>
            <person name="Johansen E."/>
            <person name="Stuer-Lauridsen B."/>
            <person name="Bjerre K."/>
            <person name="Nielsen B.K.K."/>
        </authorList>
    </citation>
    <scope>NUCLEOTIDE SEQUENCE [LARGE SCALE GENOMIC DNA]</scope>
    <source>
        <strain evidence="3 5">BAC-15381</strain>
    </source>
</reference>
<protein>
    <recommendedName>
        <fullName evidence="6">Phosphatase</fullName>
    </recommendedName>
</protein>
<dbReference type="Proteomes" id="UP000185604">
    <property type="component" value="Unassembled WGS sequence"/>
</dbReference>
<accession>A0A6I7TN88</accession>
<evidence type="ECO:0000313" key="2">
    <source>
        <dbReference type="EMBL" id="OLF94871.1"/>
    </source>
</evidence>
<dbReference type="AlphaFoldDB" id="A0A6I7TN88"/>
<comment type="caution">
    <text evidence="2">The sequence shown here is derived from an EMBL/GenBank/DDBJ whole genome shotgun (WGS) entry which is preliminary data.</text>
</comment>
<name>A0A6I7TN88_9BACI</name>